<keyword evidence="4" id="KW-1185">Reference proteome</keyword>
<dbReference type="SUPFAM" id="SSF49785">
    <property type="entry name" value="Galactose-binding domain-like"/>
    <property type="match status" value="1"/>
</dbReference>
<dbReference type="InterPro" id="IPR039131">
    <property type="entry name" value="NDUFAF1"/>
</dbReference>
<evidence type="ECO:0000313" key="3">
    <source>
        <dbReference type="EMBL" id="CAG5081402.1"/>
    </source>
</evidence>
<dbReference type="InterPro" id="IPR013857">
    <property type="entry name" value="NADH-UbQ_OxRdtase-assoc_prot30"/>
</dbReference>
<gene>
    <name evidence="3" type="ORF">CRYO30217_01621</name>
</gene>
<evidence type="ECO:0000259" key="2">
    <source>
        <dbReference type="Pfam" id="PF08547"/>
    </source>
</evidence>
<dbReference type="Proteomes" id="UP000683507">
    <property type="component" value="Chromosome"/>
</dbReference>
<feature type="domain" description="NADH:ubiquinone oxidoreductase intermediate-associated protein 30" evidence="2">
    <location>
        <begin position="15"/>
        <end position="99"/>
    </location>
</feature>
<dbReference type="InterPro" id="IPR008979">
    <property type="entry name" value="Galactose-bd-like_sf"/>
</dbReference>
<accession>A0A916JNR8</accession>
<evidence type="ECO:0000256" key="1">
    <source>
        <dbReference type="ARBA" id="ARBA00007884"/>
    </source>
</evidence>
<dbReference type="KEGG" id="ptan:CRYO30217_01621"/>
<reference evidence="3" key="1">
    <citation type="submission" date="2021-04" db="EMBL/GenBank/DDBJ databases">
        <authorList>
            <person name="Rodrigo-Torres L."/>
            <person name="Arahal R. D."/>
            <person name="Lucena T."/>
        </authorList>
    </citation>
    <scope>NUCLEOTIDE SEQUENCE</scope>
    <source>
        <strain evidence="3">AS29M-1</strain>
    </source>
</reference>
<dbReference type="PANTHER" id="PTHR13194">
    <property type="entry name" value="COMPLEX I INTERMEDIATE-ASSOCIATED PROTEIN 30"/>
    <property type="match status" value="1"/>
</dbReference>
<organism evidence="3 4">
    <name type="scientific">Parvicella tangerina</name>
    <dbReference type="NCBI Taxonomy" id="2829795"/>
    <lineage>
        <taxon>Bacteria</taxon>
        <taxon>Pseudomonadati</taxon>
        <taxon>Bacteroidota</taxon>
        <taxon>Flavobacteriia</taxon>
        <taxon>Flavobacteriales</taxon>
        <taxon>Parvicellaceae</taxon>
        <taxon>Parvicella</taxon>
    </lineage>
</organism>
<sequence>MLAACSTDKPEGYRFNEQSLDDWNIINDRVMGGKSEGDFNLLENGVGAFSGFVSLENNGGFTMVSNRKVAWAVRPDERLRIKLKGDGKEYQFRVRADKGTYYS</sequence>
<protein>
    <recommendedName>
        <fullName evidence="2">NADH:ubiquinone oxidoreductase intermediate-associated protein 30 domain-containing protein</fullName>
    </recommendedName>
</protein>
<comment type="similarity">
    <text evidence="1">Belongs to the CIA30 family.</text>
</comment>
<dbReference type="EMBL" id="OU015584">
    <property type="protein sequence ID" value="CAG5081402.1"/>
    <property type="molecule type" value="Genomic_DNA"/>
</dbReference>
<dbReference type="AlphaFoldDB" id="A0A916JNR8"/>
<dbReference type="PANTHER" id="PTHR13194:SF19">
    <property type="entry name" value="NAD(P)-BINDING ROSSMANN-FOLD SUPERFAMILY PROTEIN"/>
    <property type="match status" value="1"/>
</dbReference>
<name>A0A916JNR8_9FLAO</name>
<evidence type="ECO:0000313" key="4">
    <source>
        <dbReference type="Proteomes" id="UP000683507"/>
    </source>
</evidence>
<dbReference type="Pfam" id="PF08547">
    <property type="entry name" value="CIA30"/>
    <property type="match status" value="1"/>
</dbReference>
<proteinExistence type="inferred from homology"/>